<organism evidence="7 8">
    <name type="scientific">Moelleriella libera RCEF 2490</name>
    <dbReference type="NCBI Taxonomy" id="1081109"/>
    <lineage>
        <taxon>Eukaryota</taxon>
        <taxon>Fungi</taxon>
        <taxon>Dikarya</taxon>
        <taxon>Ascomycota</taxon>
        <taxon>Pezizomycotina</taxon>
        <taxon>Sordariomycetes</taxon>
        <taxon>Hypocreomycetidae</taxon>
        <taxon>Hypocreales</taxon>
        <taxon>Clavicipitaceae</taxon>
        <taxon>Moelleriella</taxon>
    </lineage>
</organism>
<feature type="region of interest" description="Disordered" evidence="5">
    <location>
        <begin position="64"/>
        <end position="85"/>
    </location>
</feature>
<evidence type="ECO:0000313" key="8">
    <source>
        <dbReference type="Proteomes" id="UP000078544"/>
    </source>
</evidence>
<dbReference type="Proteomes" id="UP000078544">
    <property type="component" value="Unassembled WGS sequence"/>
</dbReference>
<evidence type="ECO:0000256" key="2">
    <source>
        <dbReference type="ARBA" id="ARBA00022692"/>
    </source>
</evidence>
<dbReference type="OrthoDB" id="8048523at2759"/>
<accession>A0A167ZYI4</accession>
<dbReference type="Gene3D" id="1.20.1280.290">
    <property type="match status" value="1"/>
</dbReference>
<dbReference type="PANTHER" id="PTHR16201:SF44">
    <property type="entry name" value="SEVEN TRANSMEMBRANE PROTEIN 1"/>
    <property type="match status" value="1"/>
</dbReference>
<evidence type="ECO:0000256" key="3">
    <source>
        <dbReference type="ARBA" id="ARBA00022989"/>
    </source>
</evidence>
<dbReference type="SMART" id="SM00679">
    <property type="entry name" value="CTNS"/>
    <property type="match status" value="1"/>
</dbReference>
<dbReference type="InterPro" id="IPR006603">
    <property type="entry name" value="PQ-loop_rpt"/>
</dbReference>
<dbReference type="EMBL" id="AZGY01000013">
    <property type="protein sequence ID" value="KZZ93247.1"/>
    <property type="molecule type" value="Genomic_DNA"/>
</dbReference>
<feature type="transmembrane region" description="Helical" evidence="6">
    <location>
        <begin position="168"/>
        <end position="186"/>
    </location>
</feature>
<dbReference type="PANTHER" id="PTHR16201">
    <property type="entry name" value="SEVEN TRANSMEMBRANE PROTEIN 1-RELATED"/>
    <property type="match status" value="1"/>
</dbReference>
<keyword evidence="3 6" id="KW-1133">Transmembrane helix</keyword>
<evidence type="ECO:0000256" key="1">
    <source>
        <dbReference type="ARBA" id="ARBA00004141"/>
    </source>
</evidence>
<dbReference type="Pfam" id="PF04193">
    <property type="entry name" value="PQ-loop"/>
    <property type="match status" value="1"/>
</dbReference>
<sequence length="268" mass="29388">MAFLVVWLLGDSFNLVGAIFTNLAPSAIGLASYFCVLDTILILQTGYYKIKAARRRAAARRDSLLRGSSSPEEAPLLGRRSSTDLPGSLIRHDMHRETALEPIRKVVTGEDETVERRPWLNNLLGLTAVYLVGFAGWYLSYKAGAWDGDGGVPDNGPDVPDPSDASDVKAKIGLALGYISALFYLCARLPQILKNYRDKSCEGLSLLFFMLSLTGNLTYGLSLIAYSQNKNYLLTTLPWLLGSLGTMVEDSTIFVQFRLYGDSSRGLS</sequence>
<keyword evidence="4 6" id="KW-0472">Membrane</keyword>
<feature type="transmembrane region" description="Helical" evidence="6">
    <location>
        <begin position="206"/>
        <end position="227"/>
    </location>
</feature>
<name>A0A167ZYI4_9HYPO</name>
<dbReference type="AlphaFoldDB" id="A0A167ZYI4"/>
<feature type="transmembrane region" description="Helical" evidence="6">
    <location>
        <begin position="119"/>
        <end position="139"/>
    </location>
</feature>
<evidence type="ECO:0000256" key="5">
    <source>
        <dbReference type="SAM" id="MobiDB-lite"/>
    </source>
</evidence>
<dbReference type="GO" id="GO:0016020">
    <property type="term" value="C:membrane"/>
    <property type="evidence" value="ECO:0007669"/>
    <property type="project" value="UniProtKB-SubCell"/>
</dbReference>
<reference evidence="7 8" key="1">
    <citation type="journal article" date="2016" name="Genome Biol. Evol.">
        <title>Divergent and convergent evolution of fungal pathogenicity.</title>
        <authorList>
            <person name="Shang Y."/>
            <person name="Xiao G."/>
            <person name="Zheng P."/>
            <person name="Cen K."/>
            <person name="Zhan S."/>
            <person name="Wang C."/>
        </authorList>
    </citation>
    <scope>NUCLEOTIDE SEQUENCE [LARGE SCALE GENOMIC DNA]</scope>
    <source>
        <strain evidence="7 8">RCEF 2490</strain>
    </source>
</reference>
<gene>
    <name evidence="7" type="ORF">AAL_05632</name>
</gene>
<dbReference type="InterPro" id="IPR051415">
    <property type="entry name" value="LAAT-1"/>
</dbReference>
<proteinExistence type="predicted"/>
<comment type="caution">
    <text evidence="7">The sequence shown here is derived from an EMBL/GenBank/DDBJ whole genome shotgun (WGS) entry which is preliminary data.</text>
</comment>
<evidence type="ECO:0000256" key="4">
    <source>
        <dbReference type="ARBA" id="ARBA00023136"/>
    </source>
</evidence>
<dbReference type="FunFam" id="1.20.1280.290:FF:000012">
    <property type="entry name" value="Vacuolar membrane PQ loop repeat protein"/>
    <property type="match status" value="1"/>
</dbReference>
<keyword evidence="8" id="KW-1185">Reference proteome</keyword>
<keyword evidence="2 6" id="KW-0812">Transmembrane</keyword>
<evidence type="ECO:0000313" key="7">
    <source>
        <dbReference type="EMBL" id="KZZ93247.1"/>
    </source>
</evidence>
<protein>
    <submittedName>
        <fullName evidence="7">Vacuolar membrane PQ loop repeat protein</fullName>
    </submittedName>
</protein>
<evidence type="ECO:0000256" key="6">
    <source>
        <dbReference type="SAM" id="Phobius"/>
    </source>
</evidence>
<comment type="subcellular location">
    <subcellularLocation>
        <location evidence="1">Membrane</location>
        <topology evidence="1">Multi-pass membrane protein</topology>
    </subcellularLocation>
</comment>